<reference evidence="2 3" key="1">
    <citation type="journal article" date="2007" name="Science">
        <title>The Chlamydomonas genome reveals the evolution of key animal and plant functions.</title>
        <authorList>
            <person name="Merchant S.S."/>
            <person name="Prochnik S.E."/>
            <person name="Vallon O."/>
            <person name="Harris E.H."/>
            <person name="Karpowicz S.J."/>
            <person name="Witman G.B."/>
            <person name="Terry A."/>
            <person name="Salamov A."/>
            <person name="Fritz-Laylin L.K."/>
            <person name="Marechal-Drouard L."/>
            <person name="Marshall W.F."/>
            <person name="Qu L.H."/>
            <person name="Nelson D.R."/>
            <person name="Sanderfoot A.A."/>
            <person name="Spalding M.H."/>
            <person name="Kapitonov V.V."/>
            <person name="Ren Q."/>
            <person name="Ferris P."/>
            <person name="Lindquist E."/>
            <person name="Shapiro H."/>
            <person name="Lucas S.M."/>
            <person name="Grimwood J."/>
            <person name="Schmutz J."/>
            <person name="Cardol P."/>
            <person name="Cerutti H."/>
            <person name="Chanfreau G."/>
            <person name="Chen C.L."/>
            <person name="Cognat V."/>
            <person name="Croft M.T."/>
            <person name="Dent R."/>
            <person name="Dutcher S."/>
            <person name="Fernandez E."/>
            <person name="Fukuzawa H."/>
            <person name="Gonzalez-Ballester D."/>
            <person name="Gonzalez-Halphen D."/>
            <person name="Hallmann A."/>
            <person name="Hanikenne M."/>
            <person name="Hippler M."/>
            <person name="Inwood W."/>
            <person name="Jabbari K."/>
            <person name="Kalanon M."/>
            <person name="Kuras R."/>
            <person name="Lefebvre P.A."/>
            <person name="Lemaire S.D."/>
            <person name="Lobanov A.V."/>
            <person name="Lohr M."/>
            <person name="Manuell A."/>
            <person name="Meier I."/>
            <person name="Mets L."/>
            <person name="Mittag M."/>
            <person name="Mittelmeier T."/>
            <person name="Moroney J.V."/>
            <person name="Moseley J."/>
            <person name="Napoli C."/>
            <person name="Nedelcu A.M."/>
            <person name="Niyogi K."/>
            <person name="Novoselov S.V."/>
            <person name="Paulsen I.T."/>
            <person name="Pazour G."/>
            <person name="Purton S."/>
            <person name="Ral J.P."/>
            <person name="Riano-Pachon D.M."/>
            <person name="Riekhof W."/>
            <person name="Rymarquis L."/>
            <person name="Schroda M."/>
            <person name="Stern D."/>
            <person name="Umen J."/>
            <person name="Willows R."/>
            <person name="Wilson N."/>
            <person name="Zimmer S.L."/>
            <person name="Allmer J."/>
            <person name="Balk J."/>
            <person name="Bisova K."/>
            <person name="Chen C.J."/>
            <person name="Elias M."/>
            <person name="Gendler K."/>
            <person name="Hauser C."/>
            <person name="Lamb M.R."/>
            <person name="Ledford H."/>
            <person name="Long J.C."/>
            <person name="Minagawa J."/>
            <person name="Page M.D."/>
            <person name="Pan J."/>
            <person name="Pootakham W."/>
            <person name="Roje S."/>
            <person name="Rose A."/>
            <person name="Stahlberg E."/>
            <person name="Terauchi A.M."/>
            <person name="Yang P."/>
            <person name="Ball S."/>
            <person name="Bowler C."/>
            <person name="Dieckmann C.L."/>
            <person name="Gladyshev V.N."/>
            <person name="Green P."/>
            <person name="Jorgensen R."/>
            <person name="Mayfield S."/>
            <person name="Mueller-Roeber B."/>
            <person name="Rajamani S."/>
            <person name="Sayre R.T."/>
            <person name="Brokstein P."/>
            <person name="Dubchak I."/>
            <person name="Goodstein D."/>
            <person name="Hornick L."/>
            <person name="Huang Y.W."/>
            <person name="Jhaveri J."/>
            <person name="Luo Y."/>
            <person name="Martinez D."/>
            <person name="Ngau W.C."/>
            <person name="Otillar B."/>
            <person name="Poliakov A."/>
            <person name="Porter A."/>
            <person name="Szajkowski L."/>
            <person name="Werner G."/>
            <person name="Zhou K."/>
            <person name="Grigoriev I.V."/>
            <person name="Rokhsar D.S."/>
            <person name="Grossman A.R."/>
        </authorList>
    </citation>
    <scope>NUCLEOTIDE SEQUENCE [LARGE SCALE GENOMIC DNA]</scope>
    <source>
        <strain evidence="3">CC-503</strain>
        <strain evidence="2">CC-503 cw92 mt+</strain>
    </source>
</reference>
<accession>A0A2K3DYL2</accession>
<protein>
    <submittedName>
        <fullName evidence="2">Uncharacterized protein</fullName>
    </submittedName>
</protein>
<dbReference type="EMBL" id="CM008964">
    <property type="protein sequence ID" value="PNW85609.1"/>
    <property type="molecule type" value="Genomic_DNA"/>
</dbReference>
<dbReference type="Proteomes" id="UP000006906">
    <property type="component" value="Chromosome 3"/>
</dbReference>
<dbReference type="EMBL" id="CM008964">
    <property type="protein sequence ID" value="PNW85608.1"/>
    <property type="molecule type" value="Genomic_DNA"/>
</dbReference>
<dbReference type="RefSeq" id="XP_042926359.1">
    <property type="nucleotide sequence ID" value="XM_043061229.1"/>
</dbReference>
<dbReference type="Gramene" id="PNW85609">
    <property type="protein sequence ID" value="PNW85609"/>
    <property type="gene ID" value="CHLRE_03g194616v5"/>
</dbReference>
<feature type="region of interest" description="Disordered" evidence="1">
    <location>
        <begin position="9"/>
        <end position="35"/>
    </location>
</feature>
<name>A0A2K3DYL2_CHLRE</name>
<dbReference type="GeneID" id="66052959"/>
<keyword evidence="3" id="KW-1185">Reference proteome</keyword>
<dbReference type="KEGG" id="cre:CHLRE_03g194616v5"/>
<reference evidence="2" key="2">
    <citation type="submission" date="2017-07" db="EMBL/GenBank/DDBJ databases">
        <title>WGS assembly of Chlamydomonas reinhardtii.</title>
        <authorList>
            <consortium name="Chlamydomonas Annotation Team"/>
            <consortium name="JGI Annotation Team"/>
            <person name="Merchant S.S."/>
            <person name="Prochnik S.E."/>
            <person name="Vallon O."/>
            <person name="Harris E.H."/>
            <person name="Karpowicz S.J."/>
            <person name="Witman G.B."/>
            <person name="Terry A."/>
            <person name="Salamov A."/>
            <person name="Fritz-Laylin L.K."/>
            <person name="Marechal-Drouard L."/>
            <person name="Marshall W.F."/>
            <person name="Qu L.H."/>
            <person name="Nelson D.R."/>
            <person name="Sanderfoot A.A."/>
            <person name="Spalding M.H."/>
            <person name="Kapitonov V.V."/>
            <person name="Ren Q."/>
            <person name="Ferris P."/>
            <person name="Lindquist E."/>
            <person name="Shapiro H."/>
            <person name="Lucas S.M."/>
            <person name="Grimwood J."/>
            <person name="Schmutz J."/>
            <person name="Grigoriev I.V."/>
            <person name="Rokhsar D.S."/>
        </authorList>
    </citation>
    <scope>NUCLEOTIDE SEQUENCE</scope>
    <source>
        <strain evidence="2">CC-503 cw92 mt+</strain>
    </source>
</reference>
<dbReference type="Gramene" id="PNW85608">
    <property type="protein sequence ID" value="PNW85608"/>
    <property type="gene ID" value="CHLRE_03g194616v5"/>
</dbReference>
<gene>
    <name evidence="2" type="ORF">CHLRE_03g194616v5</name>
</gene>
<dbReference type="AlphaFoldDB" id="A0A2K3DYL2"/>
<feature type="compositionally biased region" description="Gly residues" evidence="1">
    <location>
        <begin position="14"/>
        <end position="30"/>
    </location>
</feature>
<evidence type="ECO:0000313" key="2">
    <source>
        <dbReference type="EMBL" id="PNW85609.1"/>
    </source>
</evidence>
<sequence length="165" mass="16095">MEAQAELAAAAVVGGKGRQPGASGRGGGAGSSWQRCPPLRRELPLSWPLGLVAAAAMDRLQLAAADPGPVRARQMAVPGHELHGQPCAAAANRGAGAGAAGCSAAQLPAPAAGPDSSIDPRRVTQGARCCPCAAGTAASATAVAPCTASRLPATVVVVVDVWAPP</sequence>
<proteinExistence type="predicted"/>
<evidence type="ECO:0000313" key="3">
    <source>
        <dbReference type="Proteomes" id="UP000006906"/>
    </source>
</evidence>
<dbReference type="RefSeq" id="XP_042926358.1">
    <property type="nucleotide sequence ID" value="XM_043061230.1"/>
</dbReference>
<organism evidence="2 3">
    <name type="scientific">Chlamydomonas reinhardtii</name>
    <name type="common">Chlamydomonas smithii</name>
    <dbReference type="NCBI Taxonomy" id="3055"/>
    <lineage>
        <taxon>Eukaryota</taxon>
        <taxon>Viridiplantae</taxon>
        <taxon>Chlorophyta</taxon>
        <taxon>core chlorophytes</taxon>
        <taxon>Chlorophyceae</taxon>
        <taxon>CS clade</taxon>
        <taxon>Chlamydomonadales</taxon>
        <taxon>Chlamydomonadaceae</taxon>
        <taxon>Chlamydomonas</taxon>
    </lineage>
</organism>
<evidence type="ECO:0000256" key="1">
    <source>
        <dbReference type="SAM" id="MobiDB-lite"/>
    </source>
</evidence>